<organism evidence="8 9">
    <name type="scientific">Virgisporangium ochraceum</name>
    <dbReference type="NCBI Taxonomy" id="65505"/>
    <lineage>
        <taxon>Bacteria</taxon>
        <taxon>Bacillati</taxon>
        <taxon>Actinomycetota</taxon>
        <taxon>Actinomycetes</taxon>
        <taxon>Micromonosporales</taxon>
        <taxon>Micromonosporaceae</taxon>
        <taxon>Virgisporangium</taxon>
    </lineage>
</organism>
<dbReference type="EMBL" id="BOPH01000048">
    <property type="protein sequence ID" value="GIJ68765.1"/>
    <property type="molecule type" value="Genomic_DNA"/>
</dbReference>
<comment type="subcellular location">
    <subcellularLocation>
        <location evidence="1">Membrane</location>
        <topology evidence="1">Multi-pass membrane protein</topology>
    </subcellularLocation>
</comment>
<feature type="transmembrane region" description="Helical" evidence="7">
    <location>
        <begin position="357"/>
        <end position="378"/>
    </location>
</feature>
<feature type="transmembrane region" description="Helical" evidence="7">
    <location>
        <begin position="390"/>
        <end position="413"/>
    </location>
</feature>
<evidence type="ECO:0000313" key="9">
    <source>
        <dbReference type="Proteomes" id="UP000635606"/>
    </source>
</evidence>
<reference evidence="8" key="1">
    <citation type="submission" date="2021-01" db="EMBL/GenBank/DDBJ databases">
        <title>Whole genome shotgun sequence of Virgisporangium ochraceum NBRC 16418.</title>
        <authorList>
            <person name="Komaki H."/>
            <person name="Tamura T."/>
        </authorList>
    </citation>
    <scope>NUCLEOTIDE SEQUENCE</scope>
    <source>
        <strain evidence="8">NBRC 16418</strain>
    </source>
</reference>
<accession>A0A8J3ZWG5</accession>
<evidence type="ECO:0000256" key="3">
    <source>
        <dbReference type="ARBA" id="ARBA00022679"/>
    </source>
</evidence>
<evidence type="ECO:0000256" key="5">
    <source>
        <dbReference type="ARBA" id="ARBA00022989"/>
    </source>
</evidence>
<protein>
    <submittedName>
        <fullName evidence="8">N-acetyl-glucosamine transferase</fullName>
    </submittedName>
</protein>
<dbReference type="PANTHER" id="PTHR43867:SF2">
    <property type="entry name" value="CELLULOSE SYNTHASE CATALYTIC SUBUNIT A [UDP-FORMING]"/>
    <property type="match status" value="1"/>
</dbReference>
<keyword evidence="9" id="KW-1185">Reference proteome</keyword>
<evidence type="ECO:0000256" key="1">
    <source>
        <dbReference type="ARBA" id="ARBA00004141"/>
    </source>
</evidence>
<name>A0A8J3ZWG5_9ACTN</name>
<proteinExistence type="predicted"/>
<evidence type="ECO:0000256" key="2">
    <source>
        <dbReference type="ARBA" id="ARBA00022676"/>
    </source>
</evidence>
<dbReference type="SUPFAM" id="SSF53448">
    <property type="entry name" value="Nucleotide-diphospho-sugar transferases"/>
    <property type="match status" value="1"/>
</dbReference>
<keyword evidence="2" id="KW-0328">Glycosyltransferase</keyword>
<sequence length="436" mass="47535">MALIIVGVGLLAAWPVYMLALFVWSARNAATAGRHRQRVDLAAPNVAQPTTFWIVVPCLNEERVVATTVASALALSGPWGTRTRVLVVDDGSDDATPDVLAGLDHPALHVLRRELPHARQGKGEALNAAYRYIRDRVEDEGSDPRRVAVGVIDGDGRASATMLSEVSHAMRDPKVGATQSRVRIHNRNRILAAVQDLEFGCVADASQSLRDTLGTVGLGGNGQFARLSTLIELGDSPWSTCLVEDLELGLRMHLNGATVRYLPHASVTQQGLVDVHRLVRQRTRWAQGNLQCARYLPKLVASRRISNAQLGEMLHYLLAPWLNAAGALAIVVTWLAAAVTLAGNPQHPFLVASWTELAAAAGVWTGALFAPGLLWAVVHRVKLRDERLPRLLLAALVYPYFLILGLVSTWRAIGRHLARRNTWAKTERLVEVHTPA</sequence>
<dbReference type="Pfam" id="PF13641">
    <property type="entry name" value="Glyco_tranf_2_3"/>
    <property type="match status" value="1"/>
</dbReference>
<evidence type="ECO:0000256" key="6">
    <source>
        <dbReference type="ARBA" id="ARBA00023136"/>
    </source>
</evidence>
<feature type="transmembrane region" description="Helical" evidence="7">
    <location>
        <begin position="6"/>
        <end position="26"/>
    </location>
</feature>
<gene>
    <name evidence="8" type="primary">ugtP</name>
    <name evidence="8" type="ORF">Voc01_036820</name>
</gene>
<keyword evidence="5 7" id="KW-1133">Transmembrane helix</keyword>
<comment type="caution">
    <text evidence="8">The sequence shown here is derived from an EMBL/GenBank/DDBJ whole genome shotgun (WGS) entry which is preliminary data.</text>
</comment>
<dbReference type="GO" id="GO:0016020">
    <property type="term" value="C:membrane"/>
    <property type="evidence" value="ECO:0007669"/>
    <property type="project" value="UniProtKB-SubCell"/>
</dbReference>
<evidence type="ECO:0000256" key="4">
    <source>
        <dbReference type="ARBA" id="ARBA00022692"/>
    </source>
</evidence>
<keyword evidence="4 7" id="KW-0812">Transmembrane</keyword>
<dbReference type="Gene3D" id="3.90.550.10">
    <property type="entry name" value="Spore Coat Polysaccharide Biosynthesis Protein SpsA, Chain A"/>
    <property type="match status" value="1"/>
</dbReference>
<evidence type="ECO:0000256" key="7">
    <source>
        <dbReference type="SAM" id="Phobius"/>
    </source>
</evidence>
<dbReference type="AlphaFoldDB" id="A0A8J3ZWG5"/>
<dbReference type="RefSeq" id="WP_203928707.1">
    <property type="nucleotide sequence ID" value="NZ_BOPH01000048.1"/>
</dbReference>
<dbReference type="InterPro" id="IPR050321">
    <property type="entry name" value="Glycosyltr_2/OpgH_subfam"/>
</dbReference>
<dbReference type="InterPro" id="IPR029044">
    <property type="entry name" value="Nucleotide-diphossugar_trans"/>
</dbReference>
<keyword evidence="6 7" id="KW-0472">Membrane</keyword>
<evidence type="ECO:0000313" key="8">
    <source>
        <dbReference type="EMBL" id="GIJ68765.1"/>
    </source>
</evidence>
<feature type="transmembrane region" description="Helical" evidence="7">
    <location>
        <begin position="313"/>
        <end position="337"/>
    </location>
</feature>
<dbReference type="Proteomes" id="UP000635606">
    <property type="component" value="Unassembled WGS sequence"/>
</dbReference>
<dbReference type="GO" id="GO:0016757">
    <property type="term" value="F:glycosyltransferase activity"/>
    <property type="evidence" value="ECO:0007669"/>
    <property type="project" value="UniProtKB-KW"/>
</dbReference>
<dbReference type="PANTHER" id="PTHR43867">
    <property type="entry name" value="CELLULOSE SYNTHASE CATALYTIC SUBUNIT A [UDP-FORMING]"/>
    <property type="match status" value="1"/>
</dbReference>
<keyword evidence="3 8" id="KW-0808">Transferase</keyword>